<proteinExistence type="inferred from homology"/>
<reference evidence="4 5" key="1">
    <citation type="submission" date="2019-02" db="EMBL/GenBank/DDBJ databases">
        <title>Deep-cultivation of Planctomycetes and their phenomic and genomic characterization uncovers novel biology.</title>
        <authorList>
            <person name="Wiegand S."/>
            <person name="Jogler M."/>
            <person name="Boedeker C."/>
            <person name="Pinto D."/>
            <person name="Vollmers J."/>
            <person name="Rivas-Marin E."/>
            <person name="Kohn T."/>
            <person name="Peeters S.H."/>
            <person name="Heuer A."/>
            <person name="Rast P."/>
            <person name="Oberbeckmann S."/>
            <person name="Bunk B."/>
            <person name="Jeske O."/>
            <person name="Meyerdierks A."/>
            <person name="Storesund J.E."/>
            <person name="Kallscheuer N."/>
            <person name="Luecker S."/>
            <person name="Lage O.M."/>
            <person name="Pohl T."/>
            <person name="Merkel B.J."/>
            <person name="Hornburger P."/>
            <person name="Mueller R.-W."/>
            <person name="Bruemmer F."/>
            <person name="Labrenz M."/>
            <person name="Spormann A.M."/>
            <person name="Op den Camp H."/>
            <person name="Overmann J."/>
            <person name="Amann R."/>
            <person name="Jetten M.S.M."/>
            <person name="Mascher T."/>
            <person name="Medema M.H."/>
            <person name="Devos D.P."/>
            <person name="Kaster A.-K."/>
            <person name="Ovreas L."/>
            <person name="Rohde M."/>
            <person name="Galperin M.Y."/>
            <person name="Jogler C."/>
        </authorList>
    </citation>
    <scope>NUCLEOTIDE SEQUENCE [LARGE SCALE GENOMIC DNA]</scope>
    <source>
        <strain evidence="4 5">Poly30</strain>
    </source>
</reference>
<name>A0A518EV30_9BACT</name>
<dbReference type="Pfam" id="PF00884">
    <property type="entry name" value="Sulfatase"/>
    <property type="match status" value="1"/>
</dbReference>
<dbReference type="GO" id="GO:0004065">
    <property type="term" value="F:arylsulfatase activity"/>
    <property type="evidence" value="ECO:0007669"/>
    <property type="project" value="UniProtKB-EC"/>
</dbReference>
<dbReference type="PANTHER" id="PTHR42693">
    <property type="entry name" value="ARYLSULFATASE FAMILY MEMBER"/>
    <property type="match status" value="1"/>
</dbReference>
<dbReference type="CDD" id="cd16027">
    <property type="entry name" value="SGSH"/>
    <property type="match status" value="1"/>
</dbReference>
<dbReference type="Proteomes" id="UP000320390">
    <property type="component" value="Chromosome"/>
</dbReference>
<dbReference type="SUPFAM" id="SSF53649">
    <property type="entry name" value="Alkaline phosphatase-like"/>
    <property type="match status" value="1"/>
</dbReference>
<keyword evidence="2 4" id="KW-0378">Hydrolase</keyword>
<dbReference type="EC" id="3.1.6.1" evidence="4"/>
<comment type="similarity">
    <text evidence="1">Belongs to the sulfatase family.</text>
</comment>
<accession>A0A518EV30</accession>
<dbReference type="InterPro" id="IPR050738">
    <property type="entry name" value="Sulfatase"/>
</dbReference>
<sequence length="476" mass="51774">MRFPSLIGQALLALMYVGPLMFVGMAAGCKGEEPGTSGSKGSPVRPNLLLLVSDDQGTALGCYPDGWGEGVVQTPRLDALAARGVRFTRAYAPSAVCTPSRSSIYTGLMPAHHGATGFEAVRPDVKVWGTWFAEAGYRTGLIGKIGAKPIAGFPFDFIARSLKEDEDARSLEWHVEELDAFLAQDDGRPWVLVVNFRDSHWPFPTDGAPYGDSSVEPHDPAKVRVPATLFDAPEVRGEIARFYDGLRRMDATVGAVVDRLASRDLGPSTIGMFTSDNGPPFPFAKTTLYEAGIHMPLIAWGSGVPAGATSDAFVSLVDLLPTFLDLGGKAAPLDAFDGRSFAHLVSGREAPATPWPDAIFATHDTHRVDPDIPSRSVRFGNWKYIRSWSEGLRFENLVMRTSDTWRAMALAADGGNVDLAARMTTFVLRPGEELFDLADDPSELNNLARSEAYAEPLDEARRRLRETRMVTMPTRD</sequence>
<evidence type="ECO:0000313" key="4">
    <source>
        <dbReference type="EMBL" id="QDV07952.1"/>
    </source>
</evidence>
<dbReference type="Gene3D" id="3.40.720.10">
    <property type="entry name" value="Alkaline Phosphatase, subunit A"/>
    <property type="match status" value="1"/>
</dbReference>
<feature type="domain" description="Sulfatase N-terminal" evidence="3">
    <location>
        <begin position="46"/>
        <end position="328"/>
    </location>
</feature>
<dbReference type="RefSeq" id="WP_419190294.1">
    <property type="nucleotide sequence ID" value="NZ_CP036434.1"/>
</dbReference>
<dbReference type="PANTHER" id="PTHR42693:SF53">
    <property type="entry name" value="ENDO-4-O-SULFATASE"/>
    <property type="match status" value="1"/>
</dbReference>
<dbReference type="EMBL" id="CP036434">
    <property type="protein sequence ID" value="QDV07952.1"/>
    <property type="molecule type" value="Genomic_DNA"/>
</dbReference>
<evidence type="ECO:0000313" key="5">
    <source>
        <dbReference type="Proteomes" id="UP000320390"/>
    </source>
</evidence>
<dbReference type="InterPro" id="IPR000917">
    <property type="entry name" value="Sulfatase_N"/>
</dbReference>
<protein>
    <submittedName>
        <fullName evidence="4">Arylsulfatase</fullName>
        <ecNumber evidence="4">3.1.6.1</ecNumber>
    </submittedName>
</protein>
<gene>
    <name evidence="4" type="ORF">Poly30_34880</name>
</gene>
<evidence type="ECO:0000256" key="2">
    <source>
        <dbReference type="ARBA" id="ARBA00022801"/>
    </source>
</evidence>
<keyword evidence="5" id="KW-1185">Reference proteome</keyword>
<evidence type="ECO:0000256" key="1">
    <source>
        <dbReference type="ARBA" id="ARBA00008779"/>
    </source>
</evidence>
<organism evidence="4 5">
    <name type="scientific">Saltatorellus ferox</name>
    <dbReference type="NCBI Taxonomy" id="2528018"/>
    <lineage>
        <taxon>Bacteria</taxon>
        <taxon>Pseudomonadati</taxon>
        <taxon>Planctomycetota</taxon>
        <taxon>Planctomycetia</taxon>
        <taxon>Planctomycetia incertae sedis</taxon>
        <taxon>Saltatorellus</taxon>
    </lineage>
</organism>
<dbReference type="PROSITE" id="PS51257">
    <property type="entry name" value="PROKAR_LIPOPROTEIN"/>
    <property type="match status" value="1"/>
</dbReference>
<dbReference type="AlphaFoldDB" id="A0A518EV30"/>
<evidence type="ECO:0000259" key="3">
    <source>
        <dbReference type="Pfam" id="PF00884"/>
    </source>
</evidence>
<dbReference type="InterPro" id="IPR017850">
    <property type="entry name" value="Alkaline_phosphatase_core_sf"/>
</dbReference>